<dbReference type="EMBL" id="VTEH01000003">
    <property type="protein sequence ID" value="TYR76672.1"/>
    <property type="molecule type" value="Genomic_DNA"/>
</dbReference>
<dbReference type="SUPFAM" id="SSF52151">
    <property type="entry name" value="FabD/lysophospholipase-like"/>
    <property type="match status" value="1"/>
</dbReference>
<dbReference type="PANTHER" id="PTHR14226:SF25">
    <property type="entry name" value="PHOSPHOESTERASE"/>
    <property type="match status" value="1"/>
</dbReference>
<dbReference type="Proteomes" id="UP000323317">
    <property type="component" value="Unassembled WGS sequence"/>
</dbReference>
<dbReference type="InterPro" id="IPR045943">
    <property type="entry name" value="DUF6363"/>
</dbReference>
<keyword evidence="1 4" id="KW-0378">Hydrolase</keyword>
<gene>
    <name evidence="6" type="ORF">FZC79_06945</name>
</gene>
<evidence type="ECO:0000313" key="7">
    <source>
        <dbReference type="Proteomes" id="UP000323317"/>
    </source>
</evidence>
<dbReference type="Pfam" id="PF01734">
    <property type="entry name" value="Patatin"/>
    <property type="match status" value="1"/>
</dbReference>
<feature type="active site" description="Nucleophile" evidence="4">
    <location>
        <position position="41"/>
    </location>
</feature>
<name>A0A5D4KHF9_9BACI</name>
<accession>A0A5D4KHF9</accession>
<dbReference type="AlphaFoldDB" id="A0A5D4KHF9"/>
<dbReference type="InterPro" id="IPR002641">
    <property type="entry name" value="PNPLA_dom"/>
</dbReference>
<evidence type="ECO:0000256" key="2">
    <source>
        <dbReference type="ARBA" id="ARBA00022963"/>
    </source>
</evidence>
<protein>
    <submittedName>
        <fullName evidence="6">Patatin family protein</fullName>
    </submittedName>
</protein>
<dbReference type="InterPro" id="IPR050301">
    <property type="entry name" value="NTE"/>
</dbReference>
<dbReference type="Gene3D" id="3.40.1090.10">
    <property type="entry name" value="Cytosolic phospholipase A2 catalytic domain"/>
    <property type="match status" value="2"/>
</dbReference>
<dbReference type="CDD" id="cd07208">
    <property type="entry name" value="Pat_hypo_Ecoli_yjju_like"/>
    <property type="match status" value="1"/>
</dbReference>
<dbReference type="PANTHER" id="PTHR14226">
    <property type="entry name" value="NEUROPATHY TARGET ESTERASE/SWISS CHEESE D.MELANOGASTER"/>
    <property type="match status" value="1"/>
</dbReference>
<feature type="active site" description="Proton acceptor" evidence="4">
    <location>
        <position position="162"/>
    </location>
</feature>
<keyword evidence="2 4" id="KW-0442">Lipid degradation</keyword>
<feature type="short sequence motif" description="GXSXG" evidence="4">
    <location>
        <begin position="39"/>
        <end position="43"/>
    </location>
</feature>
<feature type="short sequence motif" description="DGA/G" evidence="4">
    <location>
        <begin position="162"/>
        <end position="164"/>
    </location>
</feature>
<evidence type="ECO:0000313" key="6">
    <source>
        <dbReference type="EMBL" id="TYR76672.1"/>
    </source>
</evidence>
<dbReference type="GO" id="GO:0016787">
    <property type="term" value="F:hydrolase activity"/>
    <property type="evidence" value="ECO:0007669"/>
    <property type="project" value="UniProtKB-UniRule"/>
</dbReference>
<comment type="caution">
    <text evidence="6">The sequence shown here is derived from an EMBL/GenBank/DDBJ whole genome shotgun (WGS) entry which is preliminary data.</text>
</comment>
<dbReference type="RefSeq" id="WP_148946153.1">
    <property type="nucleotide sequence ID" value="NZ_VTEH01000003.1"/>
</dbReference>
<feature type="domain" description="PNPLA" evidence="5">
    <location>
        <begin position="8"/>
        <end position="175"/>
    </location>
</feature>
<proteinExistence type="predicted"/>
<keyword evidence="3 4" id="KW-0443">Lipid metabolism</keyword>
<evidence type="ECO:0000256" key="3">
    <source>
        <dbReference type="ARBA" id="ARBA00023098"/>
    </source>
</evidence>
<reference evidence="6 7" key="1">
    <citation type="submission" date="2019-08" db="EMBL/GenBank/DDBJ databases">
        <title>Bacillus genomes from the desert of Cuatro Cienegas, Coahuila.</title>
        <authorList>
            <person name="Olmedo-Alvarez G."/>
        </authorList>
    </citation>
    <scope>NUCLEOTIDE SEQUENCE [LARGE SCALE GENOMIC DNA]</scope>
    <source>
        <strain evidence="6 7">CH40_1T</strain>
    </source>
</reference>
<dbReference type="InterPro" id="IPR016035">
    <property type="entry name" value="Acyl_Trfase/lysoPLipase"/>
</dbReference>
<dbReference type="PROSITE" id="PS51635">
    <property type="entry name" value="PNPLA"/>
    <property type="match status" value="1"/>
</dbReference>
<sequence>MLFDQTGLVLEGGGMRGVYTAGVLEYLLENEVEFPYVIGVSAGACIAASYLSKQKGRNKKVNIGFAGDPNYLSWRNYIKKRELFGMDFVFNEIPNKIVPYDYEAFQNSTSQFVIGTTDCHTGESVYHNRSDYGEDVLTPIRASSSLPFVAPVVQFHSRHLLDGGISDPIPVRKAEADGYSKNVVILTRNKGYLKSPSKFNYLVKRKYPQYPGLREAMMNRYKVYNETVEYLEKEEEKGSVFIIRPEMPLKVGRIERNPRKLEELYNQGYEDARLKFEELLAWKDVQSQMVTMR</sequence>
<organism evidence="6 7">
    <name type="scientific">Rossellomorea vietnamensis</name>
    <dbReference type="NCBI Taxonomy" id="218284"/>
    <lineage>
        <taxon>Bacteria</taxon>
        <taxon>Bacillati</taxon>
        <taxon>Bacillota</taxon>
        <taxon>Bacilli</taxon>
        <taxon>Bacillales</taxon>
        <taxon>Bacillaceae</taxon>
        <taxon>Rossellomorea</taxon>
    </lineage>
</organism>
<dbReference type="InterPro" id="IPR037483">
    <property type="entry name" value="YjjU-like"/>
</dbReference>
<evidence type="ECO:0000259" key="5">
    <source>
        <dbReference type="PROSITE" id="PS51635"/>
    </source>
</evidence>
<dbReference type="GO" id="GO:0016042">
    <property type="term" value="P:lipid catabolic process"/>
    <property type="evidence" value="ECO:0007669"/>
    <property type="project" value="UniProtKB-UniRule"/>
</dbReference>
<evidence type="ECO:0000256" key="1">
    <source>
        <dbReference type="ARBA" id="ARBA00022801"/>
    </source>
</evidence>
<evidence type="ECO:0000256" key="4">
    <source>
        <dbReference type="PROSITE-ProRule" id="PRU01161"/>
    </source>
</evidence>
<dbReference type="Pfam" id="PF19890">
    <property type="entry name" value="DUF6363"/>
    <property type="match status" value="1"/>
</dbReference>
<feature type="short sequence motif" description="GXGXXG" evidence="4">
    <location>
        <begin position="12"/>
        <end position="17"/>
    </location>
</feature>